<keyword evidence="2" id="KW-0813">Transport</keyword>
<dbReference type="FunFam" id="3.40.50.300:FF:000127">
    <property type="entry name" value="Ribose import ATP-binding protein RbsA"/>
    <property type="match status" value="1"/>
</dbReference>
<dbReference type="InterPro" id="IPR003439">
    <property type="entry name" value="ABC_transporter-like_ATP-bd"/>
</dbReference>
<comment type="subcellular location">
    <subcellularLocation>
        <location evidence="1">Cell membrane</location>
        <topology evidence="1">Peripheral membrane protein</topology>
    </subcellularLocation>
</comment>
<keyword evidence="7" id="KW-0067">ATP-binding</keyword>
<organism evidence="12 13">
    <name type="scientific">Haliangium ochraceum (strain DSM 14365 / JCM 11303 / SMP-2)</name>
    <dbReference type="NCBI Taxonomy" id="502025"/>
    <lineage>
        <taxon>Bacteria</taxon>
        <taxon>Pseudomonadati</taxon>
        <taxon>Myxococcota</taxon>
        <taxon>Polyangia</taxon>
        <taxon>Haliangiales</taxon>
        <taxon>Kofleriaceae</taxon>
        <taxon>Haliangium</taxon>
    </lineage>
</organism>
<dbReference type="CDD" id="cd03215">
    <property type="entry name" value="ABC_Carb_Monos_II"/>
    <property type="match status" value="1"/>
</dbReference>
<keyword evidence="3" id="KW-1003">Cell membrane</keyword>
<dbReference type="Proteomes" id="UP000001880">
    <property type="component" value="Chromosome"/>
</dbReference>
<dbReference type="PROSITE" id="PS00211">
    <property type="entry name" value="ABC_TRANSPORTER_1"/>
    <property type="match status" value="2"/>
</dbReference>
<dbReference type="RefSeq" id="WP_012831794.1">
    <property type="nucleotide sequence ID" value="NC_013440.1"/>
</dbReference>
<evidence type="ECO:0000256" key="9">
    <source>
        <dbReference type="ARBA" id="ARBA00023136"/>
    </source>
</evidence>
<feature type="domain" description="ABC transporter" evidence="11">
    <location>
        <begin position="260"/>
        <end position="504"/>
    </location>
</feature>
<name>D0LT66_HALO1</name>
<dbReference type="InterPro" id="IPR003593">
    <property type="entry name" value="AAA+_ATPase"/>
</dbReference>
<keyword evidence="8" id="KW-1278">Translocase</keyword>
<sequence length="532" mass="56781">MDQAALELRGISKRYGAVQANDDVDLRVGRGTVHALVGENGAGKSTLMKIAYGHVHADAGEILIKGTKVTRHAPAQSIRHGLGMVHQHFMLVKPLTVVENAVLGREPTRLGGLLDLGSAARKLAELSARFGLDVDPHARIEDLSVGQQQRVEILKVLFQGCDVLILDEPTAVLTPGEVRDLFEVLRGLVADGMTIVLITHKLDEVLAIADRVSVMRRGKMIEEMDRDESLRAEDIARAMVGRPVLERVEKTPAKVGGAVLEVEELVVPGRRGVVAVQGISFAVRAGEIVGVAGVEGNGQTELVEALLGLCEIDSGTIAMRTHDVTGASVYERYSAGMAHVPEDRHDRALVLDYSVRDNLILGQQRAFSGALGLLDRKRIRSYADELVESFGVRPEDPSLQVRGLSGGNQQKVVVAREMSRQKPALLICAQPTRGVDIGAIEAIHRRMIEARDQGLAVLLVSAELNELQALSDRLLVMYKGRVVACLTADEIAADGARDRIGALMTGASDGSAAPESAAAAAEAAESGEAGAT</sequence>
<evidence type="ECO:0000256" key="10">
    <source>
        <dbReference type="SAM" id="MobiDB-lite"/>
    </source>
</evidence>
<evidence type="ECO:0000256" key="6">
    <source>
        <dbReference type="ARBA" id="ARBA00022741"/>
    </source>
</evidence>
<dbReference type="AlphaFoldDB" id="D0LT66"/>
<evidence type="ECO:0000313" key="12">
    <source>
        <dbReference type="EMBL" id="ACY19202.1"/>
    </source>
</evidence>
<evidence type="ECO:0000256" key="7">
    <source>
        <dbReference type="ARBA" id="ARBA00022840"/>
    </source>
</evidence>
<evidence type="ECO:0000256" key="5">
    <source>
        <dbReference type="ARBA" id="ARBA00022737"/>
    </source>
</evidence>
<protein>
    <submittedName>
        <fullName evidence="12">ABC transporter related protein</fullName>
    </submittedName>
</protein>
<dbReference type="Pfam" id="PF00005">
    <property type="entry name" value="ABC_tran"/>
    <property type="match status" value="2"/>
</dbReference>
<dbReference type="OrthoDB" id="9809450at2"/>
<dbReference type="HOGENOM" id="CLU_000604_92_0_7"/>
<dbReference type="STRING" id="502025.Hoch_6738"/>
<dbReference type="SMART" id="SM00382">
    <property type="entry name" value="AAA"/>
    <property type="match status" value="2"/>
</dbReference>
<keyword evidence="9" id="KW-0472">Membrane</keyword>
<dbReference type="eggNOG" id="COG3845">
    <property type="taxonomic scope" value="Bacteria"/>
</dbReference>
<proteinExistence type="predicted"/>
<gene>
    <name evidence="12" type="ordered locus">Hoch_6738</name>
</gene>
<dbReference type="PANTHER" id="PTHR43790:SF4">
    <property type="entry name" value="GUANOSINE IMPORT ATP-BINDING PROTEIN NUPO"/>
    <property type="match status" value="1"/>
</dbReference>
<evidence type="ECO:0000256" key="1">
    <source>
        <dbReference type="ARBA" id="ARBA00004202"/>
    </source>
</evidence>
<evidence type="ECO:0000313" key="13">
    <source>
        <dbReference type="Proteomes" id="UP000001880"/>
    </source>
</evidence>
<dbReference type="GO" id="GO:0005886">
    <property type="term" value="C:plasma membrane"/>
    <property type="evidence" value="ECO:0007669"/>
    <property type="project" value="UniProtKB-SubCell"/>
</dbReference>
<dbReference type="InterPro" id="IPR027417">
    <property type="entry name" value="P-loop_NTPase"/>
</dbReference>
<reference evidence="12 13" key="1">
    <citation type="journal article" date="2010" name="Stand. Genomic Sci.">
        <title>Complete genome sequence of Haliangium ochraceum type strain (SMP-2).</title>
        <authorList>
            <consortium name="US DOE Joint Genome Institute (JGI-PGF)"/>
            <person name="Ivanova N."/>
            <person name="Daum C."/>
            <person name="Lang E."/>
            <person name="Abt B."/>
            <person name="Kopitz M."/>
            <person name="Saunders E."/>
            <person name="Lapidus A."/>
            <person name="Lucas S."/>
            <person name="Glavina Del Rio T."/>
            <person name="Nolan M."/>
            <person name="Tice H."/>
            <person name="Copeland A."/>
            <person name="Cheng J.F."/>
            <person name="Chen F."/>
            <person name="Bruce D."/>
            <person name="Goodwin L."/>
            <person name="Pitluck S."/>
            <person name="Mavromatis K."/>
            <person name="Pati A."/>
            <person name="Mikhailova N."/>
            <person name="Chen A."/>
            <person name="Palaniappan K."/>
            <person name="Land M."/>
            <person name="Hauser L."/>
            <person name="Chang Y.J."/>
            <person name="Jeffries C.D."/>
            <person name="Detter J.C."/>
            <person name="Brettin T."/>
            <person name="Rohde M."/>
            <person name="Goker M."/>
            <person name="Bristow J."/>
            <person name="Markowitz V."/>
            <person name="Eisen J.A."/>
            <person name="Hugenholtz P."/>
            <person name="Kyrpides N.C."/>
            <person name="Klenk H.P."/>
        </authorList>
    </citation>
    <scope>NUCLEOTIDE SEQUENCE [LARGE SCALE GENOMIC DNA]</scope>
    <source>
        <strain evidence="13">DSM 14365 / CIP 107738 / JCM 11303 / AJ 13395 / SMP-2</strain>
    </source>
</reference>
<dbReference type="EMBL" id="CP001804">
    <property type="protein sequence ID" value="ACY19202.1"/>
    <property type="molecule type" value="Genomic_DNA"/>
</dbReference>
<keyword evidence="6" id="KW-0547">Nucleotide-binding</keyword>
<keyword evidence="5" id="KW-0677">Repeat</keyword>
<dbReference type="InterPro" id="IPR017871">
    <property type="entry name" value="ABC_transporter-like_CS"/>
</dbReference>
<dbReference type="PANTHER" id="PTHR43790">
    <property type="entry name" value="CARBOHYDRATE TRANSPORT ATP-BINDING PROTEIN MG119-RELATED"/>
    <property type="match status" value="1"/>
</dbReference>
<dbReference type="SUPFAM" id="SSF52540">
    <property type="entry name" value="P-loop containing nucleoside triphosphate hydrolases"/>
    <property type="match status" value="2"/>
</dbReference>
<feature type="region of interest" description="Disordered" evidence="10">
    <location>
        <begin position="507"/>
        <end position="532"/>
    </location>
</feature>
<evidence type="ECO:0000256" key="4">
    <source>
        <dbReference type="ARBA" id="ARBA00022597"/>
    </source>
</evidence>
<evidence type="ECO:0000256" key="8">
    <source>
        <dbReference type="ARBA" id="ARBA00022967"/>
    </source>
</evidence>
<dbReference type="GO" id="GO:0016887">
    <property type="term" value="F:ATP hydrolysis activity"/>
    <property type="evidence" value="ECO:0007669"/>
    <property type="project" value="InterPro"/>
</dbReference>
<dbReference type="KEGG" id="hoh:Hoch_6738"/>
<dbReference type="CDD" id="cd03216">
    <property type="entry name" value="ABC_Carb_Monos_I"/>
    <property type="match status" value="1"/>
</dbReference>
<dbReference type="PROSITE" id="PS50893">
    <property type="entry name" value="ABC_TRANSPORTER_2"/>
    <property type="match status" value="2"/>
</dbReference>
<feature type="domain" description="ABC transporter" evidence="11">
    <location>
        <begin position="6"/>
        <end position="242"/>
    </location>
</feature>
<dbReference type="GO" id="GO:0005524">
    <property type="term" value="F:ATP binding"/>
    <property type="evidence" value="ECO:0007669"/>
    <property type="project" value="UniProtKB-KW"/>
</dbReference>
<accession>D0LT66</accession>
<evidence type="ECO:0000256" key="3">
    <source>
        <dbReference type="ARBA" id="ARBA00022475"/>
    </source>
</evidence>
<keyword evidence="13" id="KW-1185">Reference proteome</keyword>
<dbReference type="InterPro" id="IPR050107">
    <property type="entry name" value="ABC_carbohydrate_import_ATPase"/>
</dbReference>
<dbReference type="Gene3D" id="3.40.50.300">
    <property type="entry name" value="P-loop containing nucleotide triphosphate hydrolases"/>
    <property type="match status" value="2"/>
</dbReference>
<evidence type="ECO:0000259" key="11">
    <source>
        <dbReference type="PROSITE" id="PS50893"/>
    </source>
</evidence>
<keyword evidence="4" id="KW-0762">Sugar transport</keyword>
<evidence type="ECO:0000256" key="2">
    <source>
        <dbReference type="ARBA" id="ARBA00022448"/>
    </source>
</evidence>